<dbReference type="InterPro" id="IPR045693">
    <property type="entry name" value="Ndh2_N"/>
</dbReference>
<keyword evidence="13" id="KW-0830">Ubiquinone</keyword>
<keyword evidence="12 13" id="KW-0472">Membrane</keyword>
<dbReference type="GO" id="GO:0008137">
    <property type="term" value="F:NADH dehydrogenase (ubiquinone) activity"/>
    <property type="evidence" value="ECO:0007669"/>
    <property type="project" value="InterPro"/>
</dbReference>
<dbReference type="NCBIfam" id="TIGR01770">
    <property type="entry name" value="NDH_I_N"/>
    <property type="match status" value="1"/>
</dbReference>
<comment type="similarity">
    <text evidence="13">Belongs to the complex I subunit 2 family.</text>
</comment>
<dbReference type="AlphaFoldDB" id="A0A411JRB3"/>
<evidence type="ECO:0000256" key="2">
    <source>
        <dbReference type="ARBA" id="ARBA00022448"/>
    </source>
</evidence>
<keyword evidence="9 13" id="KW-1133">Transmembrane helix</keyword>
<dbReference type="NCBIfam" id="NF002701">
    <property type="entry name" value="PRK02504.1"/>
    <property type="match status" value="1"/>
</dbReference>
<comment type="function">
    <text evidence="13">NDH-1 shuttles electrons from NADH, via FMN and iron-sulfur (Fe-S) centers, to quinones in the respiratory chain. The immediate electron acceptor for the enzyme in this species is believed to be ubiquinone. Couples the redox reaction to proton translocation (for every two electrons transferred, four hydrogen ions are translocated across the cytoplasmic membrane), and thus conserves the redox energy in a proton gradient.</text>
</comment>
<feature type="transmembrane region" description="Helical" evidence="13">
    <location>
        <begin position="323"/>
        <end position="342"/>
    </location>
</feature>
<feature type="transmembrane region" description="Helical" evidence="13">
    <location>
        <begin position="149"/>
        <end position="171"/>
    </location>
</feature>
<feature type="transmembrane region" description="Helical" evidence="13">
    <location>
        <begin position="59"/>
        <end position="79"/>
    </location>
</feature>
<reference evidence="16" key="1">
    <citation type="journal article" date="2019" name="Mol. Phylogenet. Evol.">
        <title>Plastid phylogenomic insights into the evolution of Caryophyllales.</title>
        <authorList>
            <person name="Yao G."/>
            <person name="Jin J.J."/>
            <person name="Li H.T."/>
            <person name="Yang J.B."/>
            <person name="Shiva Mandala V."/>
            <person name="Croley M."/>
            <person name="Mostow R."/>
            <person name="Douglas N.A."/>
            <person name="Chase M.W."/>
            <person name="Christenhusz M.J."/>
            <person name="Soltis D.E."/>
            <person name="Soltis P.S."/>
            <person name="Smith S.A."/>
            <person name="Brockington S.F."/>
            <person name="Moore M.J."/>
            <person name="Yi T.S."/>
            <person name="Li D.Z."/>
        </authorList>
    </citation>
    <scope>NUCLEOTIDE SEQUENCE</scope>
</reference>
<keyword evidence="10 13" id="KW-0520">NAD</keyword>
<feature type="transmembrane region" description="Helical" evidence="13">
    <location>
        <begin position="223"/>
        <end position="244"/>
    </location>
</feature>
<feature type="transmembrane region" description="Helical" evidence="13">
    <location>
        <begin position="99"/>
        <end position="119"/>
    </location>
</feature>
<dbReference type="EMBL" id="MK397868">
    <property type="protein sequence ID" value="QBC67596.1"/>
    <property type="molecule type" value="Genomic_DNA"/>
</dbReference>
<feature type="transmembrane region" description="Helical" evidence="13">
    <location>
        <begin position="348"/>
        <end position="372"/>
    </location>
</feature>
<dbReference type="EC" id="7.1.1.-" evidence="13"/>
<geneLocation type="plastid" evidence="16"/>
<dbReference type="Pfam" id="PF00361">
    <property type="entry name" value="Proton_antipo_M"/>
    <property type="match status" value="1"/>
</dbReference>
<comment type="subunit">
    <text evidence="13">NDH-1 is composed of 14 different subunits. Subunits NuoA, H, J, K, L, M, N constitute the membrane sector of the complex.</text>
</comment>
<evidence type="ECO:0000259" key="14">
    <source>
        <dbReference type="Pfam" id="PF00361"/>
    </source>
</evidence>
<feature type="domain" description="NAD(P)H-quinone oxidoreductase subunit 2 N-terminal" evidence="15">
    <location>
        <begin position="18"/>
        <end position="117"/>
    </location>
</feature>
<accession>A0A411JRB3</accession>
<evidence type="ECO:0000256" key="13">
    <source>
        <dbReference type="HAMAP-Rule" id="MF_00445"/>
    </source>
</evidence>
<evidence type="ECO:0000256" key="6">
    <source>
        <dbReference type="ARBA" id="ARBA00022857"/>
    </source>
</evidence>
<feature type="transmembrane region" description="Helical" evidence="13">
    <location>
        <begin position="296"/>
        <end position="316"/>
    </location>
</feature>
<dbReference type="PANTHER" id="PTHR22773">
    <property type="entry name" value="NADH DEHYDROGENASE"/>
    <property type="match status" value="1"/>
</dbReference>
<feature type="transmembrane region" description="Helical" evidence="13">
    <location>
        <begin position="393"/>
        <end position="415"/>
    </location>
</feature>
<evidence type="ECO:0000256" key="12">
    <source>
        <dbReference type="ARBA" id="ARBA00023136"/>
    </source>
</evidence>
<organism evidence="16">
    <name type="scientific">Frankenia laevis</name>
    <dbReference type="NCBI Taxonomy" id="122303"/>
    <lineage>
        <taxon>Eukaryota</taxon>
        <taxon>Viridiplantae</taxon>
        <taxon>Streptophyta</taxon>
        <taxon>Embryophyta</taxon>
        <taxon>Tracheophyta</taxon>
        <taxon>Spermatophyta</taxon>
        <taxon>Magnoliopsida</taxon>
        <taxon>eudicotyledons</taxon>
        <taxon>Gunneridae</taxon>
        <taxon>Pentapetalae</taxon>
        <taxon>Caryophyllales</taxon>
        <taxon>Frankeniaceae</taxon>
        <taxon>Frankenia</taxon>
    </lineage>
</organism>
<gene>
    <name evidence="16" type="primary">ndhB</name>
    <name evidence="13" type="synonym">nuoN</name>
</gene>
<feature type="transmembrane region" description="Helical" evidence="13">
    <location>
        <begin position="183"/>
        <end position="203"/>
    </location>
</feature>
<keyword evidence="16" id="KW-0934">Plastid</keyword>
<keyword evidence="2 13" id="KW-0813">Transport</keyword>
<dbReference type="RefSeq" id="YP_009570653.1">
    <property type="nucleotide sequence ID" value="NC_041277.1"/>
</dbReference>
<evidence type="ECO:0000256" key="7">
    <source>
        <dbReference type="ARBA" id="ARBA00022957"/>
    </source>
</evidence>
<dbReference type="GO" id="GO:0009536">
    <property type="term" value="C:plastid"/>
    <property type="evidence" value="ECO:0007669"/>
    <property type="project" value="UniProtKB-ARBA"/>
</dbReference>
<comment type="subcellular location">
    <subcellularLocation>
        <location evidence="13">Cell membrane</location>
        <topology evidence="13">Multi-pass membrane protein</topology>
    </subcellularLocation>
    <subcellularLocation>
        <location evidence="1">Membrane</location>
        <topology evidence="1">Multi-pass membrane protein</topology>
    </subcellularLocation>
</comment>
<evidence type="ECO:0000256" key="10">
    <source>
        <dbReference type="ARBA" id="ARBA00023027"/>
    </source>
</evidence>
<evidence type="ECO:0000313" key="16">
    <source>
        <dbReference type="EMBL" id="QBC67595.1"/>
    </source>
</evidence>
<dbReference type="HAMAP" id="MF_00445">
    <property type="entry name" value="NDH1_NuoN_1"/>
    <property type="match status" value="1"/>
</dbReference>
<dbReference type="InterPro" id="IPR001750">
    <property type="entry name" value="ND/Mrp_TM"/>
</dbReference>
<dbReference type="RefSeq" id="YP_009570668.1">
    <property type="nucleotide sequence ID" value="NC_041277.1"/>
</dbReference>
<keyword evidence="13" id="KW-1003">Cell membrane</keyword>
<evidence type="ECO:0000259" key="15">
    <source>
        <dbReference type="Pfam" id="PF19530"/>
    </source>
</evidence>
<keyword evidence="8 13" id="KW-1278">Translocase</keyword>
<feature type="transmembrane region" description="Helical" evidence="13">
    <location>
        <begin position="22"/>
        <end position="47"/>
    </location>
</feature>
<dbReference type="GO" id="GO:0048038">
    <property type="term" value="F:quinone binding"/>
    <property type="evidence" value="ECO:0007669"/>
    <property type="project" value="UniProtKB-KW"/>
</dbReference>
<evidence type="ECO:0000256" key="4">
    <source>
        <dbReference type="ARBA" id="ARBA00022692"/>
    </source>
</evidence>
<name>A0A411JRB3_9CARY</name>
<evidence type="ECO:0000256" key="11">
    <source>
        <dbReference type="ARBA" id="ARBA00023078"/>
    </source>
</evidence>
<dbReference type="EMBL" id="MK397868">
    <property type="protein sequence ID" value="QBC67595.1"/>
    <property type="molecule type" value="Genomic_DNA"/>
</dbReference>
<protein>
    <recommendedName>
        <fullName evidence="13">NADH-quinone oxidoreductase subunit N</fullName>
        <ecNumber evidence="13">7.1.1.-</ecNumber>
    </recommendedName>
    <alternativeName>
        <fullName evidence="13">NADH dehydrogenase I subunit N</fullName>
    </alternativeName>
    <alternativeName>
        <fullName evidence="13">NDH-1 subunit N</fullName>
    </alternativeName>
</protein>
<sequence>MIWHVQNENFILDSTRIFMKAFHLLLFNGSFIFPECILIFGLILLLMIDSTSDEKDRSWFYLISSTSLVMSITALLFRWREEPMISFSGNFQTNNFNEIFQFLILLCSTLCIPLSVEYIECTEMAITEFLLFVLTATLGGMFLCGANDLITIFVALECFSLCSYLLAGYTKKDVRSNEATTKYLLMGGASSSILVYGFSWLYGSSGGEIELQEIVNGLINTQMYNSPGISIALIFITVGIGFKLSPAPFHQWTPDVYEGSPTPVVAFLSVTSKVAASALATRIFDIPFYFSSNEWHLLLEILAILSMIVGNLIAITQTSMKRMLAYSSIGQIGYVIIGIIVGDSNDGYASMITYMLFYISMNLGTFACIVLFGLRTGTDNIRDYAGLYTKDPFLALSLALCLLSLGGLPPLAGFFGKLYLFWCGWQAGLYFLVSIGLLTSVVSIYYYLKIIKLLMTGRNQEITPHVRNYRRSPLRSKNSIELSMIVCVIASTIPGISMNPIIAIAQDSLF</sequence>
<keyword evidence="11" id="KW-0793">Thylakoid</keyword>
<dbReference type="GO" id="GO:0005886">
    <property type="term" value="C:plasma membrane"/>
    <property type="evidence" value="ECO:0007669"/>
    <property type="project" value="UniProtKB-SubCell"/>
</dbReference>
<comment type="catalytic activity">
    <reaction evidence="13">
        <text>a quinone + NADH + 5 H(+)(in) = a quinol + NAD(+) + 4 H(+)(out)</text>
        <dbReference type="Rhea" id="RHEA:57888"/>
        <dbReference type="ChEBI" id="CHEBI:15378"/>
        <dbReference type="ChEBI" id="CHEBI:24646"/>
        <dbReference type="ChEBI" id="CHEBI:57540"/>
        <dbReference type="ChEBI" id="CHEBI:57945"/>
        <dbReference type="ChEBI" id="CHEBI:132124"/>
    </reaction>
</comment>
<feature type="transmembrane region" description="Helical" evidence="13">
    <location>
        <begin position="480"/>
        <end position="505"/>
    </location>
</feature>
<dbReference type="GO" id="GO:0050136">
    <property type="term" value="F:NADH dehydrogenase (quinone) (non-electrogenic) activity"/>
    <property type="evidence" value="ECO:0007669"/>
    <property type="project" value="UniProtKB-UniRule"/>
</dbReference>
<evidence type="ECO:0000256" key="8">
    <source>
        <dbReference type="ARBA" id="ARBA00022967"/>
    </source>
</evidence>
<keyword evidence="5 13" id="KW-0874">Quinone</keyword>
<evidence type="ECO:0000256" key="5">
    <source>
        <dbReference type="ARBA" id="ARBA00022719"/>
    </source>
</evidence>
<dbReference type="GO" id="GO:0042773">
    <property type="term" value="P:ATP synthesis coupled electron transport"/>
    <property type="evidence" value="ECO:0007669"/>
    <property type="project" value="InterPro"/>
</dbReference>
<keyword evidence="7" id="KW-0618">Plastoquinone</keyword>
<evidence type="ECO:0000256" key="1">
    <source>
        <dbReference type="ARBA" id="ARBA00004141"/>
    </source>
</evidence>
<feature type="transmembrane region" description="Helical" evidence="13">
    <location>
        <begin position="126"/>
        <end position="143"/>
    </location>
</feature>
<feature type="domain" description="NADH:quinone oxidoreductase/Mrp antiporter transmembrane" evidence="14">
    <location>
        <begin position="146"/>
        <end position="442"/>
    </location>
</feature>
<feature type="transmembrane region" description="Helical" evidence="13">
    <location>
        <begin position="427"/>
        <end position="448"/>
    </location>
</feature>
<dbReference type="InterPro" id="IPR010096">
    <property type="entry name" value="NADH-Q_OxRdtase_suN/2"/>
</dbReference>
<dbReference type="PRINTS" id="PR01434">
    <property type="entry name" value="NADHDHGNASE5"/>
</dbReference>
<evidence type="ECO:0000256" key="9">
    <source>
        <dbReference type="ARBA" id="ARBA00022989"/>
    </source>
</evidence>
<proteinExistence type="inferred from homology"/>
<keyword evidence="3" id="KW-0150">Chloroplast</keyword>
<keyword evidence="4 13" id="KW-0812">Transmembrane</keyword>
<keyword evidence="6" id="KW-0521">NADP</keyword>
<dbReference type="GeneID" id="39415252"/>
<evidence type="ECO:0000256" key="3">
    <source>
        <dbReference type="ARBA" id="ARBA00022528"/>
    </source>
</evidence>
<dbReference type="GeneID" id="39415202"/>
<dbReference type="Pfam" id="PF19530">
    <property type="entry name" value="Ndh2_N"/>
    <property type="match status" value="1"/>
</dbReference>